<proteinExistence type="predicted"/>
<accession>A0AAW0A3D8</accession>
<sequence>MPSLSLKHPFSSPRTIICMSTPDEEVVNRILELIGDTRIAWPIDCVASRARHSVVQAAASGHTSSTKTPPPACPTKPTSPTFLVTSPIPSSPPPA</sequence>
<organism evidence="2 3">
    <name type="scientific">Favolaschia claudopus</name>
    <dbReference type="NCBI Taxonomy" id="2862362"/>
    <lineage>
        <taxon>Eukaryota</taxon>
        <taxon>Fungi</taxon>
        <taxon>Dikarya</taxon>
        <taxon>Basidiomycota</taxon>
        <taxon>Agaricomycotina</taxon>
        <taxon>Agaricomycetes</taxon>
        <taxon>Agaricomycetidae</taxon>
        <taxon>Agaricales</taxon>
        <taxon>Marasmiineae</taxon>
        <taxon>Mycenaceae</taxon>
        <taxon>Favolaschia</taxon>
    </lineage>
</organism>
<evidence type="ECO:0000256" key="1">
    <source>
        <dbReference type="SAM" id="MobiDB-lite"/>
    </source>
</evidence>
<dbReference type="Proteomes" id="UP001362999">
    <property type="component" value="Unassembled WGS sequence"/>
</dbReference>
<comment type="caution">
    <text evidence="2">The sequence shown here is derived from an EMBL/GenBank/DDBJ whole genome shotgun (WGS) entry which is preliminary data.</text>
</comment>
<dbReference type="AlphaFoldDB" id="A0AAW0A3D8"/>
<reference evidence="2 3" key="1">
    <citation type="journal article" date="2024" name="J Genomics">
        <title>Draft genome sequencing and assembly of Favolaschia claudopus CIRM-BRFM 2984 isolated from oak limbs.</title>
        <authorList>
            <person name="Navarro D."/>
            <person name="Drula E."/>
            <person name="Chaduli D."/>
            <person name="Cazenave R."/>
            <person name="Ahrendt S."/>
            <person name="Wang J."/>
            <person name="Lipzen A."/>
            <person name="Daum C."/>
            <person name="Barry K."/>
            <person name="Grigoriev I.V."/>
            <person name="Favel A."/>
            <person name="Rosso M.N."/>
            <person name="Martin F."/>
        </authorList>
    </citation>
    <scope>NUCLEOTIDE SEQUENCE [LARGE SCALE GENOMIC DNA]</scope>
    <source>
        <strain evidence="2 3">CIRM-BRFM 2984</strain>
    </source>
</reference>
<feature type="region of interest" description="Disordered" evidence="1">
    <location>
        <begin position="57"/>
        <end position="95"/>
    </location>
</feature>
<dbReference type="EMBL" id="JAWWNJ010000089">
    <property type="protein sequence ID" value="KAK7000150.1"/>
    <property type="molecule type" value="Genomic_DNA"/>
</dbReference>
<keyword evidence="3" id="KW-1185">Reference proteome</keyword>
<evidence type="ECO:0000313" key="2">
    <source>
        <dbReference type="EMBL" id="KAK7000150.1"/>
    </source>
</evidence>
<evidence type="ECO:0000313" key="3">
    <source>
        <dbReference type="Proteomes" id="UP001362999"/>
    </source>
</evidence>
<gene>
    <name evidence="2" type="ORF">R3P38DRAFT_3219026</name>
</gene>
<name>A0AAW0A3D8_9AGAR</name>
<protein>
    <submittedName>
        <fullName evidence="2">Uncharacterized protein</fullName>
    </submittedName>
</protein>